<evidence type="ECO:0000313" key="3">
    <source>
        <dbReference type="Proteomes" id="UP001236014"/>
    </source>
</evidence>
<protein>
    <submittedName>
        <fullName evidence="2">NAD(P)H-binding protein</fullName>
    </submittedName>
</protein>
<evidence type="ECO:0000313" key="2">
    <source>
        <dbReference type="EMBL" id="WIX75093.1"/>
    </source>
</evidence>
<sequence>MRIAVFGGTGMAGRAVVTEALTRGHAVTAVSRRPAGAETGRLSVRALDVARTEDLEPVLTAADAAVLAIRLAPGSEQLLAPLTRAFLDVAKRCGTGVLVVGGSAPLRSPHDAGRLLIDDPAYVPDEWQTIARASLDQFRVCRDHPHDACTYLSPPAILEPGTRTGGYRRGSTTLLTDGNGDSRITAPDLAIAVLDELENPGGEHHFTVGRDREG</sequence>
<name>A0A9Y2IAV8_9PSEU</name>
<dbReference type="GO" id="GO:0016646">
    <property type="term" value="F:oxidoreductase activity, acting on the CH-NH group of donors, NAD or NADP as acceptor"/>
    <property type="evidence" value="ECO:0007669"/>
    <property type="project" value="TreeGrafter"/>
</dbReference>
<reference evidence="2 3" key="1">
    <citation type="submission" date="2023-06" db="EMBL/GenBank/DDBJ databases">
        <authorList>
            <person name="Oyuntsetseg B."/>
            <person name="Kim S.B."/>
        </authorList>
    </citation>
    <scope>NUCLEOTIDE SEQUENCE [LARGE SCALE GENOMIC DNA]</scope>
    <source>
        <strain evidence="2 3">2-15</strain>
    </source>
</reference>
<dbReference type="Pfam" id="PF13460">
    <property type="entry name" value="NAD_binding_10"/>
    <property type="match status" value="1"/>
</dbReference>
<dbReference type="EMBL" id="CP127294">
    <property type="protein sequence ID" value="WIX75093.1"/>
    <property type="molecule type" value="Genomic_DNA"/>
</dbReference>
<dbReference type="KEGG" id="acab:QRX50_26460"/>
<dbReference type="PANTHER" id="PTHR43355:SF2">
    <property type="entry name" value="FLAVIN REDUCTASE (NADPH)"/>
    <property type="match status" value="1"/>
</dbReference>
<organism evidence="2 3">
    <name type="scientific">Amycolatopsis carbonis</name>
    <dbReference type="NCBI Taxonomy" id="715471"/>
    <lineage>
        <taxon>Bacteria</taxon>
        <taxon>Bacillati</taxon>
        <taxon>Actinomycetota</taxon>
        <taxon>Actinomycetes</taxon>
        <taxon>Pseudonocardiales</taxon>
        <taxon>Pseudonocardiaceae</taxon>
        <taxon>Amycolatopsis</taxon>
    </lineage>
</organism>
<dbReference type="InterPro" id="IPR036291">
    <property type="entry name" value="NAD(P)-bd_dom_sf"/>
</dbReference>
<dbReference type="InterPro" id="IPR051606">
    <property type="entry name" value="Polyketide_Oxido-like"/>
</dbReference>
<gene>
    <name evidence="2" type="ORF">QRX50_26460</name>
</gene>
<proteinExistence type="predicted"/>
<dbReference type="Proteomes" id="UP001236014">
    <property type="component" value="Chromosome"/>
</dbReference>
<dbReference type="AlphaFoldDB" id="A0A9Y2IAV8"/>
<dbReference type="InterPro" id="IPR016040">
    <property type="entry name" value="NAD(P)-bd_dom"/>
</dbReference>
<accession>A0A9Y2IAV8</accession>
<evidence type="ECO:0000259" key="1">
    <source>
        <dbReference type="Pfam" id="PF13460"/>
    </source>
</evidence>
<dbReference type="RefSeq" id="WP_285965870.1">
    <property type="nucleotide sequence ID" value="NZ_CP127294.1"/>
</dbReference>
<feature type="domain" description="NAD(P)-binding" evidence="1">
    <location>
        <begin position="7"/>
        <end position="200"/>
    </location>
</feature>
<dbReference type="PANTHER" id="PTHR43355">
    <property type="entry name" value="FLAVIN REDUCTASE (NADPH)"/>
    <property type="match status" value="1"/>
</dbReference>
<dbReference type="SUPFAM" id="SSF51735">
    <property type="entry name" value="NAD(P)-binding Rossmann-fold domains"/>
    <property type="match status" value="1"/>
</dbReference>
<dbReference type="Gene3D" id="3.40.50.720">
    <property type="entry name" value="NAD(P)-binding Rossmann-like Domain"/>
    <property type="match status" value="1"/>
</dbReference>
<keyword evidence="3" id="KW-1185">Reference proteome</keyword>